<feature type="compositionally biased region" description="Low complexity" evidence="1">
    <location>
        <begin position="92"/>
        <end position="101"/>
    </location>
</feature>
<feature type="compositionally biased region" description="Polar residues" evidence="1">
    <location>
        <begin position="150"/>
        <end position="162"/>
    </location>
</feature>
<dbReference type="Proteomes" id="UP001144323">
    <property type="component" value="Unassembled WGS sequence"/>
</dbReference>
<comment type="caution">
    <text evidence="3">The sequence shown here is derived from an EMBL/GenBank/DDBJ whole genome shotgun (WGS) entry which is preliminary data.</text>
</comment>
<gene>
    <name evidence="3" type="ORF">LMG27198_28160</name>
</gene>
<feature type="region of interest" description="Disordered" evidence="1">
    <location>
        <begin position="92"/>
        <end position="162"/>
    </location>
</feature>
<feature type="compositionally biased region" description="Low complexity" evidence="1">
    <location>
        <begin position="126"/>
        <end position="149"/>
    </location>
</feature>
<name>A0A9W6GVJ5_9HYPH</name>
<keyword evidence="4" id="KW-1185">Reference proteome</keyword>
<feature type="signal peptide" evidence="2">
    <location>
        <begin position="1"/>
        <end position="28"/>
    </location>
</feature>
<proteinExistence type="predicted"/>
<organism evidence="3 4">
    <name type="scientific">Methylocystis echinoides</name>
    <dbReference type="NCBI Taxonomy" id="29468"/>
    <lineage>
        <taxon>Bacteria</taxon>
        <taxon>Pseudomonadati</taxon>
        <taxon>Pseudomonadota</taxon>
        <taxon>Alphaproteobacteria</taxon>
        <taxon>Hyphomicrobiales</taxon>
        <taxon>Methylocystaceae</taxon>
        <taxon>Methylocystis</taxon>
    </lineage>
</organism>
<feature type="chain" id="PRO_5040875041" description="Curlin associated repeat protein" evidence="2">
    <location>
        <begin position="29"/>
        <end position="184"/>
    </location>
</feature>
<evidence type="ECO:0008006" key="5">
    <source>
        <dbReference type="Google" id="ProtNLM"/>
    </source>
</evidence>
<reference evidence="3" key="1">
    <citation type="journal article" date="2023" name="Int. J. Syst. Evol. Microbiol.">
        <title>Methylocystis iwaonis sp. nov., a type II methane-oxidizing bacterium from surface soil of a rice paddy field in Japan, and emended description of the genus Methylocystis (ex Whittenbury et al. 1970) Bowman et al. 1993.</title>
        <authorList>
            <person name="Kaise H."/>
            <person name="Sawadogo J.B."/>
            <person name="Alam M.S."/>
            <person name="Ueno C."/>
            <person name="Dianou D."/>
            <person name="Shinjo R."/>
            <person name="Asakawa S."/>
        </authorList>
    </citation>
    <scope>NUCLEOTIDE SEQUENCE</scope>
    <source>
        <strain evidence="3">LMG27198</strain>
    </source>
</reference>
<sequence length="184" mass="18218">MSGKCKNWKVYAGLLILAALPGSGSAFAQGWGEQRPMQFEIVGPGGSAMSAEIYRRQFLLGSQQLAVQSNVYGGGGGGGGGGISGVTGSAQANSQLNNSNQTTFSGPVTVSGSNNNIYLNTGPQNGGSQTSTGTNQGSTNSQSTGGTQSLAGTQSATNSGSGNIVQAGAVTAKKTDGNYLNTGP</sequence>
<accession>A0A9W6GVJ5</accession>
<evidence type="ECO:0000256" key="2">
    <source>
        <dbReference type="SAM" id="SignalP"/>
    </source>
</evidence>
<dbReference type="AlphaFoldDB" id="A0A9W6GVJ5"/>
<evidence type="ECO:0000256" key="1">
    <source>
        <dbReference type="SAM" id="MobiDB-lite"/>
    </source>
</evidence>
<feature type="compositionally biased region" description="Polar residues" evidence="1">
    <location>
        <begin position="102"/>
        <end position="123"/>
    </location>
</feature>
<dbReference type="EMBL" id="BSEC01000001">
    <property type="protein sequence ID" value="GLI93824.1"/>
    <property type="molecule type" value="Genomic_DNA"/>
</dbReference>
<keyword evidence="2" id="KW-0732">Signal</keyword>
<evidence type="ECO:0000313" key="3">
    <source>
        <dbReference type="EMBL" id="GLI93824.1"/>
    </source>
</evidence>
<protein>
    <recommendedName>
        <fullName evidence="5">Curlin associated repeat protein</fullName>
    </recommendedName>
</protein>
<evidence type="ECO:0000313" key="4">
    <source>
        <dbReference type="Proteomes" id="UP001144323"/>
    </source>
</evidence>